<dbReference type="PANTHER" id="PTHR31061:SF24">
    <property type="entry name" value="LD22376P"/>
    <property type="match status" value="1"/>
</dbReference>
<feature type="transmembrane region" description="Helical" evidence="1">
    <location>
        <begin position="119"/>
        <end position="137"/>
    </location>
</feature>
<keyword evidence="1" id="KW-0472">Membrane</keyword>
<feature type="transmembrane region" description="Helical" evidence="1">
    <location>
        <begin position="79"/>
        <end position="99"/>
    </location>
</feature>
<feature type="transmembrane region" description="Helical" evidence="1">
    <location>
        <begin position="307"/>
        <end position="328"/>
    </location>
</feature>
<feature type="transmembrane region" description="Helical" evidence="1">
    <location>
        <begin position="149"/>
        <end position="166"/>
    </location>
</feature>
<dbReference type="RefSeq" id="WP_154537189.1">
    <property type="nucleotide sequence ID" value="NZ_JAXFFP010000006.1"/>
</dbReference>
<sequence>MEDKITFNDKVRYQLRRLYEVMRSSVIEKKNIDRKFHYMRVRSIDVLRGILTILVIMIISQGLENSVSKSFIISEWNGVTLAGVVLPFFILIMGASIPFYIKKYHENGSKLSSIIKKSLIRVLLLLLLGLIFSVLFLESDKYVRVTGPFQLLAINYIISILAYMMFLKLRIKNNVITYVFAIIGLLIAMMFSVIFINGGREAATNIFVRTDISLIGGYKSISLADPEGIMAIFSSISLGFFGISFGCILNKKHIEKKYVGYRRPMKIRNDGFSKENLLVDIKSWINYRSIKSLLSNYYRFNNEAKKVIHLLLFSLIYLMLFFVTKYWIPVNRNVFSISFVMIACFYFSMLLVVAYVVCDIVKLRFGANYLGNIGKNAILVIFTVQIVHKLLSMIKIKSIFTGTWLPFNNWFTTDFILPIFGTEFSSTVYSVLITVIWVLLFNLLDRYDVKVNL</sequence>
<dbReference type="PANTHER" id="PTHR31061">
    <property type="entry name" value="LD22376P"/>
    <property type="match status" value="1"/>
</dbReference>
<dbReference type="Proteomes" id="UP000440713">
    <property type="component" value="Unassembled WGS sequence"/>
</dbReference>
<feature type="transmembrane region" description="Helical" evidence="1">
    <location>
        <begin position="39"/>
        <end position="59"/>
    </location>
</feature>
<feature type="transmembrane region" description="Helical" evidence="1">
    <location>
        <begin position="416"/>
        <end position="444"/>
    </location>
</feature>
<keyword evidence="1" id="KW-1133">Transmembrane helix</keyword>
<evidence type="ECO:0000256" key="1">
    <source>
        <dbReference type="SAM" id="Phobius"/>
    </source>
</evidence>
<feature type="transmembrane region" description="Helical" evidence="1">
    <location>
        <begin position="175"/>
        <end position="196"/>
    </location>
</feature>
<feature type="transmembrane region" description="Helical" evidence="1">
    <location>
        <begin position="334"/>
        <end position="357"/>
    </location>
</feature>
<evidence type="ECO:0008006" key="4">
    <source>
        <dbReference type="Google" id="ProtNLM"/>
    </source>
</evidence>
<evidence type="ECO:0000313" key="3">
    <source>
        <dbReference type="Proteomes" id="UP000440713"/>
    </source>
</evidence>
<evidence type="ECO:0000313" key="2">
    <source>
        <dbReference type="EMBL" id="MST61810.1"/>
    </source>
</evidence>
<dbReference type="EMBL" id="VUNE01000001">
    <property type="protein sequence ID" value="MST61810.1"/>
    <property type="molecule type" value="Genomic_DNA"/>
</dbReference>
<gene>
    <name evidence="2" type="ORF">FYJ71_02325</name>
</gene>
<proteinExistence type="predicted"/>
<reference evidence="2 3" key="1">
    <citation type="submission" date="2019-08" db="EMBL/GenBank/DDBJ databases">
        <title>In-depth cultivation of the pig gut microbiome towards novel bacterial diversity and tailored functional studies.</title>
        <authorList>
            <person name="Wylensek D."/>
            <person name="Hitch T.C.A."/>
            <person name="Clavel T."/>
        </authorList>
    </citation>
    <scope>NUCLEOTIDE SEQUENCE [LARGE SCALE GENOMIC DNA]</scope>
    <source>
        <strain evidence="2 3">WCA-SAB-591-4A-A</strain>
    </source>
</reference>
<protein>
    <recommendedName>
        <fullName evidence="4">DUF5009 domain-containing protein</fullName>
    </recommendedName>
</protein>
<dbReference type="AlphaFoldDB" id="A0A6N7WYQ7"/>
<organism evidence="2 3">
    <name type="scientific">Peptostreptococcus porci</name>
    <dbReference type="NCBI Taxonomy" id="2652282"/>
    <lineage>
        <taxon>Bacteria</taxon>
        <taxon>Bacillati</taxon>
        <taxon>Bacillota</taxon>
        <taxon>Clostridia</taxon>
        <taxon>Peptostreptococcales</taxon>
        <taxon>Peptostreptococcaceae</taxon>
        <taxon>Peptostreptococcus</taxon>
    </lineage>
</organism>
<accession>A0A6N7WYQ7</accession>
<feature type="transmembrane region" description="Helical" evidence="1">
    <location>
        <begin position="228"/>
        <end position="249"/>
    </location>
</feature>
<keyword evidence="1" id="KW-0812">Transmembrane</keyword>
<name>A0A6N7WYQ7_9FIRM</name>
<comment type="caution">
    <text evidence="2">The sequence shown here is derived from an EMBL/GenBank/DDBJ whole genome shotgun (WGS) entry which is preliminary data.</text>
</comment>
<keyword evidence="3" id="KW-1185">Reference proteome</keyword>